<gene>
    <name evidence="8" type="ORF">IW15_16475</name>
</gene>
<dbReference type="SUPFAM" id="SSF88659">
    <property type="entry name" value="Sigma3 and sigma4 domains of RNA polymerase sigma factors"/>
    <property type="match status" value="1"/>
</dbReference>
<feature type="coiled-coil region" evidence="5">
    <location>
        <begin position="103"/>
        <end position="165"/>
    </location>
</feature>
<dbReference type="InterPro" id="IPR039425">
    <property type="entry name" value="RNA_pol_sigma-70-like"/>
</dbReference>
<evidence type="ECO:0000259" key="7">
    <source>
        <dbReference type="Pfam" id="PF08281"/>
    </source>
</evidence>
<evidence type="ECO:0000313" key="9">
    <source>
        <dbReference type="Proteomes" id="UP000028705"/>
    </source>
</evidence>
<dbReference type="EMBL" id="JPRH01000007">
    <property type="protein sequence ID" value="KFF11339.1"/>
    <property type="molecule type" value="Genomic_DNA"/>
</dbReference>
<keyword evidence="3" id="KW-0731">Sigma factor</keyword>
<protein>
    <submittedName>
        <fullName evidence="8">RNA polymerase sigma70 factor</fullName>
    </submittedName>
</protein>
<proteinExistence type="inferred from homology"/>
<dbReference type="Gene3D" id="1.10.10.10">
    <property type="entry name" value="Winged helix-like DNA-binding domain superfamily/Winged helix DNA-binding domain"/>
    <property type="match status" value="1"/>
</dbReference>
<dbReference type="GO" id="GO:0016987">
    <property type="term" value="F:sigma factor activity"/>
    <property type="evidence" value="ECO:0007669"/>
    <property type="project" value="UniProtKB-KW"/>
</dbReference>
<keyword evidence="5" id="KW-0175">Coiled coil</keyword>
<dbReference type="InterPro" id="IPR007627">
    <property type="entry name" value="RNA_pol_sigma70_r2"/>
</dbReference>
<dbReference type="Proteomes" id="UP000028705">
    <property type="component" value="Unassembled WGS sequence"/>
</dbReference>
<dbReference type="InterPro" id="IPR013249">
    <property type="entry name" value="RNA_pol_sigma70_r4_t2"/>
</dbReference>
<dbReference type="InterPro" id="IPR013324">
    <property type="entry name" value="RNA_pol_sigma_r3/r4-like"/>
</dbReference>
<name>A0A086A3S5_9FLAO</name>
<dbReference type="STRING" id="445961.IW15_16475"/>
<dbReference type="OrthoDB" id="1027298at2"/>
<comment type="similarity">
    <text evidence="1">Belongs to the sigma-70 factor family. ECF subfamily.</text>
</comment>
<dbReference type="SUPFAM" id="SSF88946">
    <property type="entry name" value="Sigma2 domain of RNA polymerase sigma factors"/>
    <property type="match status" value="1"/>
</dbReference>
<evidence type="ECO:0000256" key="2">
    <source>
        <dbReference type="ARBA" id="ARBA00023015"/>
    </source>
</evidence>
<accession>A0A086A3S5</accession>
<dbReference type="Gene3D" id="1.10.1740.10">
    <property type="match status" value="1"/>
</dbReference>
<feature type="domain" description="RNA polymerase sigma-70 region 2" evidence="6">
    <location>
        <begin position="16"/>
        <end position="80"/>
    </location>
</feature>
<dbReference type="PANTHER" id="PTHR43133:SF45">
    <property type="entry name" value="RNA POLYMERASE ECF-TYPE SIGMA FACTOR"/>
    <property type="match status" value="1"/>
</dbReference>
<evidence type="ECO:0000259" key="6">
    <source>
        <dbReference type="Pfam" id="PF04542"/>
    </source>
</evidence>
<dbReference type="NCBIfam" id="TIGR02937">
    <property type="entry name" value="sigma70-ECF"/>
    <property type="match status" value="1"/>
</dbReference>
<dbReference type="PANTHER" id="PTHR43133">
    <property type="entry name" value="RNA POLYMERASE ECF-TYPE SIGMA FACTO"/>
    <property type="match status" value="1"/>
</dbReference>
<dbReference type="Pfam" id="PF04542">
    <property type="entry name" value="Sigma70_r2"/>
    <property type="match status" value="1"/>
</dbReference>
<dbReference type="eggNOG" id="COG1595">
    <property type="taxonomic scope" value="Bacteria"/>
</dbReference>
<dbReference type="RefSeq" id="WP_034713324.1">
    <property type="nucleotide sequence ID" value="NZ_JAODPJ010000001.1"/>
</dbReference>
<feature type="domain" description="RNA polymerase sigma factor 70 region 4 type 2" evidence="7">
    <location>
        <begin position="108"/>
        <end position="159"/>
    </location>
</feature>
<dbReference type="GO" id="GO:0003677">
    <property type="term" value="F:DNA binding"/>
    <property type="evidence" value="ECO:0007669"/>
    <property type="project" value="InterPro"/>
</dbReference>
<comment type="caution">
    <text evidence="8">The sequence shown here is derived from an EMBL/GenBank/DDBJ whole genome shotgun (WGS) entry which is preliminary data.</text>
</comment>
<dbReference type="Pfam" id="PF08281">
    <property type="entry name" value="Sigma70_r4_2"/>
    <property type="match status" value="1"/>
</dbReference>
<evidence type="ECO:0000313" key="8">
    <source>
        <dbReference type="EMBL" id="KFF11339.1"/>
    </source>
</evidence>
<dbReference type="InterPro" id="IPR013325">
    <property type="entry name" value="RNA_pol_sigma_r2"/>
</dbReference>
<sequence>MKKTDLELEFEARLKEYKLVIYKVCRMYKNDPNDIQDLYQDIIIQLWKSYPKFRGEAKFSTWLYRIAINTALASFTRKKRAIQTSEVELYNIQMPYEEDIGLKEEQHQQLHTAIQQLNDVEKSIVILYLEDKSYDAMEEILGISNATLRVKMNRIKDKLRTLTNNK</sequence>
<evidence type="ECO:0000256" key="1">
    <source>
        <dbReference type="ARBA" id="ARBA00010641"/>
    </source>
</evidence>
<evidence type="ECO:0000256" key="5">
    <source>
        <dbReference type="SAM" id="Coils"/>
    </source>
</evidence>
<evidence type="ECO:0000256" key="4">
    <source>
        <dbReference type="ARBA" id="ARBA00023163"/>
    </source>
</evidence>
<dbReference type="AlphaFoldDB" id="A0A086A3S5"/>
<keyword evidence="2" id="KW-0805">Transcription regulation</keyword>
<keyword evidence="4" id="KW-0804">Transcription</keyword>
<evidence type="ECO:0000256" key="3">
    <source>
        <dbReference type="ARBA" id="ARBA00023082"/>
    </source>
</evidence>
<keyword evidence="9" id="KW-1185">Reference proteome</keyword>
<organism evidence="8 9">
    <name type="scientific">Chryseobacterium soli</name>
    <dbReference type="NCBI Taxonomy" id="445961"/>
    <lineage>
        <taxon>Bacteria</taxon>
        <taxon>Pseudomonadati</taxon>
        <taxon>Bacteroidota</taxon>
        <taxon>Flavobacteriia</taxon>
        <taxon>Flavobacteriales</taxon>
        <taxon>Weeksellaceae</taxon>
        <taxon>Chryseobacterium group</taxon>
        <taxon>Chryseobacterium</taxon>
    </lineage>
</organism>
<dbReference type="InterPro" id="IPR036388">
    <property type="entry name" value="WH-like_DNA-bd_sf"/>
</dbReference>
<dbReference type="InterPro" id="IPR014284">
    <property type="entry name" value="RNA_pol_sigma-70_dom"/>
</dbReference>
<dbReference type="GO" id="GO:0006352">
    <property type="term" value="P:DNA-templated transcription initiation"/>
    <property type="evidence" value="ECO:0007669"/>
    <property type="project" value="InterPro"/>
</dbReference>
<reference evidence="8 9" key="1">
    <citation type="submission" date="2014-07" db="EMBL/GenBank/DDBJ databases">
        <title>Genome of Chryseobacterium soli DSM 19298.</title>
        <authorList>
            <person name="Stropko S.J."/>
            <person name="Pipes S.E."/>
            <person name="Newman J."/>
        </authorList>
    </citation>
    <scope>NUCLEOTIDE SEQUENCE [LARGE SCALE GENOMIC DNA]</scope>
    <source>
        <strain evidence="8 9">DSM 19298</strain>
    </source>
</reference>